<sequence length="64" mass="7339">MDEDELAAEALAASQAEAFEQRVFDLAYFWKISPAEVMALSLTDFNRYERNALRIAEQQRPEDG</sequence>
<keyword evidence="2" id="KW-1185">Reference proteome</keyword>
<dbReference type="RefSeq" id="WP_053567933.1">
    <property type="nucleotide sequence ID" value="NZ_FCNY02000002.1"/>
</dbReference>
<accession>A0A158FLW0</accession>
<dbReference type="EMBL" id="FCNY02000002">
    <property type="protein sequence ID" value="SAL20745.1"/>
    <property type="molecule type" value="Genomic_DNA"/>
</dbReference>
<evidence type="ECO:0000313" key="2">
    <source>
        <dbReference type="Proteomes" id="UP000054740"/>
    </source>
</evidence>
<dbReference type="AlphaFoldDB" id="A0A158FLW0"/>
<evidence type="ECO:0000313" key="1">
    <source>
        <dbReference type="EMBL" id="SAL20745.1"/>
    </source>
</evidence>
<name>A0A158FLW0_CABCO</name>
<reference evidence="2" key="1">
    <citation type="submission" date="2016-01" db="EMBL/GenBank/DDBJ databases">
        <authorList>
            <person name="Peeters C."/>
        </authorList>
    </citation>
    <scope>NUCLEOTIDE SEQUENCE [LARGE SCALE GENOMIC DNA]</scope>
</reference>
<protein>
    <submittedName>
        <fullName evidence="1">Uncharacterized protein</fullName>
    </submittedName>
</protein>
<proteinExistence type="predicted"/>
<gene>
    <name evidence="1" type="ORF">AWB70_01064</name>
</gene>
<dbReference type="Proteomes" id="UP000054740">
    <property type="component" value="Unassembled WGS sequence"/>
</dbReference>
<organism evidence="1 2">
    <name type="scientific">Caballeronia cordobensis</name>
    <name type="common">Burkholderia cordobensis</name>
    <dbReference type="NCBI Taxonomy" id="1353886"/>
    <lineage>
        <taxon>Bacteria</taxon>
        <taxon>Pseudomonadati</taxon>
        <taxon>Pseudomonadota</taxon>
        <taxon>Betaproteobacteria</taxon>
        <taxon>Burkholderiales</taxon>
        <taxon>Burkholderiaceae</taxon>
        <taxon>Caballeronia</taxon>
    </lineage>
</organism>